<keyword evidence="4" id="KW-0694">RNA-binding</keyword>
<comment type="catalytic activity">
    <reaction evidence="5">
        <text>a uridine in RNA = a pseudouridine in RNA</text>
        <dbReference type="Rhea" id="RHEA:48348"/>
        <dbReference type="Rhea" id="RHEA-COMP:12068"/>
        <dbReference type="Rhea" id="RHEA-COMP:12069"/>
        <dbReference type="ChEBI" id="CHEBI:65314"/>
        <dbReference type="ChEBI" id="CHEBI:65315"/>
    </reaction>
</comment>
<dbReference type="PANTHER" id="PTHR21600:SF44">
    <property type="entry name" value="RIBOSOMAL LARGE SUBUNIT PSEUDOURIDINE SYNTHASE D"/>
    <property type="match status" value="1"/>
</dbReference>
<organism evidence="7 8">
    <name type="scientific">Methylobacterium goesingense</name>
    <dbReference type="NCBI Taxonomy" id="243690"/>
    <lineage>
        <taxon>Bacteria</taxon>
        <taxon>Pseudomonadati</taxon>
        <taxon>Pseudomonadota</taxon>
        <taxon>Alphaproteobacteria</taxon>
        <taxon>Hyphomicrobiales</taxon>
        <taxon>Methylobacteriaceae</taxon>
        <taxon>Methylobacterium</taxon>
    </lineage>
</organism>
<dbReference type="InterPro" id="IPR006224">
    <property type="entry name" value="PsdUridine_synth_RluA-like_CS"/>
</dbReference>
<reference evidence="7 8" key="1">
    <citation type="submission" date="2024-06" db="EMBL/GenBank/DDBJ databases">
        <title>Genomic Encyclopedia of Type Strains, Phase IV (KMG-IV): sequencing the most valuable type-strain genomes for metagenomic binning, comparative biology and taxonomic classification.</title>
        <authorList>
            <person name="Goeker M."/>
        </authorList>
    </citation>
    <scope>NUCLEOTIDE SEQUENCE [LARGE SCALE GENOMIC DNA]</scope>
    <source>
        <strain evidence="7 8">DSM 21331</strain>
    </source>
</reference>
<sequence length="341" mass="36293">MPGLHDKLTDADGPQALHAILDDDAVTERLDRALARAFPEVSRSRLQDLIRAGHVLRNGTVSLDPSVKVGPGAELAVAMPEAVAPEPAAERLDLVIVHEDDDLIVIDKPAGLVVHPAPGHDSGTLVNGLIAHCGASLSGIGGVRRPGIVHRLDKDTSGLLVVAKNDLAHAGLTAQFADHGRTGPLERAYLALVWGVPEPRIGTIEAKLARSVRNREKIAVVRGETGRHAITHYRTEAALGQEGTVALVRCILETGRTHQIRVHMSHRGHPLLGDTVYGGAFKTKASRLSEAARGALDTMGRQALHASVLGFAHPRTGETLHFESPLPPDMRDLIAKLRAGP</sequence>
<protein>
    <recommendedName>
        <fullName evidence="5">Pseudouridine synthase</fullName>
        <ecNumber evidence="5">5.4.99.-</ecNumber>
    </recommendedName>
</protein>
<evidence type="ECO:0000256" key="2">
    <source>
        <dbReference type="ARBA" id="ARBA00023235"/>
    </source>
</evidence>
<comment type="catalytic activity">
    <reaction evidence="3">
        <text>uridine(1911/1915/1917) in 23S rRNA = pseudouridine(1911/1915/1917) in 23S rRNA</text>
        <dbReference type="Rhea" id="RHEA:42524"/>
        <dbReference type="Rhea" id="RHEA-COMP:10097"/>
        <dbReference type="Rhea" id="RHEA-COMP:10098"/>
        <dbReference type="ChEBI" id="CHEBI:65314"/>
        <dbReference type="ChEBI" id="CHEBI:65315"/>
        <dbReference type="EC" id="5.4.99.23"/>
    </reaction>
</comment>
<comment type="similarity">
    <text evidence="1 5">Belongs to the pseudouridine synthase RluA family.</text>
</comment>
<keyword evidence="8" id="KW-1185">Reference proteome</keyword>
<comment type="function">
    <text evidence="5">Responsible for synthesis of pseudouridine from uracil.</text>
</comment>
<dbReference type="Gene3D" id="3.30.2350.10">
    <property type="entry name" value="Pseudouridine synthase"/>
    <property type="match status" value="1"/>
</dbReference>
<dbReference type="GO" id="GO:0160140">
    <property type="term" value="F:23S rRNA pseudouridine(1911/1915/1917) synthase activity"/>
    <property type="evidence" value="ECO:0007669"/>
    <property type="project" value="UniProtKB-EC"/>
</dbReference>
<evidence type="ECO:0000259" key="6">
    <source>
        <dbReference type="SMART" id="SM00363"/>
    </source>
</evidence>
<dbReference type="PROSITE" id="PS01129">
    <property type="entry name" value="PSI_RLU"/>
    <property type="match status" value="1"/>
</dbReference>
<evidence type="ECO:0000313" key="8">
    <source>
        <dbReference type="Proteomes" id="UP001549145"/>
    </source>
</evidence>
<dbReference type="SUPFAM" id="SSF55120">
    <property type="entry name" value="Pseudouridine synthase"/>
    <property type="match status" value="1"/>
</dbReference>
<dbReference type="InterPro" id="IPR006225">
    <property type="entry name" value="PsdUridine_synth_RluC/D"/>
</dbReference>
<accession>A0ABV2L7T0</accession>
<feature type="domain" description="RNA-binding S4" evidence="6">
    <location>
        <begin position="28"/>
        <end position="91"/>
    </location>
</feature>
<dbReference type="PROSITE" id="PS50889">
    <property type="entry name" value="S4"/>
    <property type="match status" value="1"/>
</dbReference>
<dbReference type="Proteomes" id="UP001549145">
    <property type="component" value="Unassembled WGS sequence"/>
</dbReference>
<dbReference type="InterPro" id="IPR050188">
    <property type="entry name" value="RluA_PseudoU_synthase"/>
</dbReference>
<dbReference type="InterPro" id="IPR002942">
    <property type="entry name" value="S4_RNA-bd"/>
</dbReference>
<dbReference type="EMBL" id="JBEPMM010000005">
    <property type="protein sequence ID" value="MET3692805.1"/>
    <property type="molecule type" value="Genomic_DNA"/>
</dbReference>
<dbReference type="InterPro" id="IPR006145">
    <property type="entry name" value="PsdUridine_synth_RsuA/RluA"/>
</dbReference>
<dbReference type="Pfam" id="PF01479">
    <property type="entry name" value="S4"/>
    <property type="match status" value="1"/>
</dbReference>
<dbReference type="SMART" id="SM00363">
    <property type="entry name" value="S4"/>
    <property type="match status" value="1"/>
</dbReference>
<evidence type="ECO:0000256" key="3">
    <source>
        <dbReference type="ARBA" id="ARBA00036882"/>
    </source>
</evidence>
<dbReference type="InterPro" id="IPR020103">
    <property type="entry name" value="PsdUridine_synth_cat_dom_sf"/>
</dbReference>
<dbReference type="CDD" id="cd00165">
    <property type="entry name" value="S4"/>
    <property type="match status" value="1"/>
</dbReference>
<dbReference type="Gene3D" id="3.10.290.10">
    <property type="entry name" value="RNA-binding S4 domain"/>
    <property type="match status" value="1"/>
</dbReference>
<name>A0ABV2L7T0_9HYPH</name>
<dbReference type="InterPro" id="IPR036986">
    <property type="entry name" value="S4_RNA-bd_sf"/>
</dbReference>
<gene>
    <name evidence="7" type="ORF">ABID43_002345</name>
</gene>
<evidence type="ECO:0000256" key="5">
    <source>
        <dbReference type="RuleBase" id="RU362028"/>
    </source>
</evidence>
<proteinExistence type="inferred from homology"/>
<dbReference type="SUPFAM" id="SSF55174">
    <property type="entry name" value="Alpha-L RNA-binding motif"/>
    <property type="match status" value="1"/>
</dbReference>
<evidence type="ECO:0000313" key="7">
    <source>
        <dbReference type="EMBL" id="MET3692805.1"/>
    </source>
</evidence>
<comment type="caution">
    <text evidence="7">The sequence shown here is derived from an EMBL/GenBank/DDBJ whole genome shotgun (WGS) entry which is preliminary data.</text>
</comment>
<dbReference type="EC" id="5.4.99.-" evidence="5"/>
<dbReference type="PANTHER" id="PTHR21600">
    <property type="entry name" value="MITOCHONDRIAL RNA PSEUDOURIDINE SYNTHASE"/>
    <property type="match status" value="1"/>
</dbReference>
<evidence type="ECO:0000256" key="4">
    <source>
        <dbReference type="PROSITE-ProRule" id="PRU00182"/>
    </source>
</evidence>
<dbReference type="CDD" id="cd02869">
    <property type="entry name" value="PseudoU_synth_RluA_like"/>
    <property type="match status" value="1"/>
</dbReference>
<evidence type="ECO:0000256" key="1">
    <source>
        <dbReference type="ARBA" id="ARBA00010876"/>
    </source>
</evidence>
<dbReference type="NCBIfam" id="TIGR00005">
    <property type="entry name" value="rluA_subfam"/>
    <property type="match status" value="1"/>
</dbReference>
<keyword evidence="2 5" id="KW-0413">Isomerase</keyword>
<dbReference type="Pfam" id="PF00849">
    <property type="entry name" value="PseudoU_synth_2"/>
    <property type="match status" value="1"/>
</dbReference>